<evidence type="ECO:0000256" key="1">
    <source>
        <dbReference type="ARBA" id="ARBA00000900"/>
    </source>
</evidence>
<evidence type="ECO:0000313" key="12">
    <source>
        <dbReference type="Proteomes" id="UP000507222"/>
    </source>
</evidence>
<keyword evidence="3" id="KW-0808">Transferase</keyword>
<evidence type="ECO:0000256" key="6">
    <source>
        <dbReference type="ARBA" id="ARBA00022786"/>
    </source>
</evidence>
<dbReference type="GO" id="GO:0008270">
    <property type="term" value="F:zinc ion binding"/>
    <property type="evidence" value="ECO:0007669"/>
    <property type="project" value="UniProtKB-KW"/>
</dbReference>
<dbReference type="GO" id="GO:0005737">
    <property type="term" value="C:cytoplasm"/>
    <property type="evidence" value="ECO:0007669"/>
    <property type="project" value="TreeGrafter"/>
</dbReference>
<keyword evidence="6" id="KW-0833">Ubl conjugation pathway</keyword>
<evidence type="ECO:0000256" key="5">
    <source>
        <dbReference type="ARBA" id="ARBA00022771"/>
    </source>
</evidence>
<gene>
    <name evidence="11" type="ORF">CURHAP_LOCUS6551</name>
</gene>
<dbReference type="GO" id="GO:0061630">
    <property type="term" value="F:ubiquitin protein ligase activity"/>
    <property type="evidence" value="ECO:0007669"/>
    <property type="project" value="UniProtKB-EC"/>
</dbReference>
<dbReference type="SMART" id="SM00184">
    <property type="entry name" value="RING"/>
    <property type="match status" value="1"/>
</dbReference>
<feature type="compositionally biased region" description="Low complexity" evidence="9">
    <location>
        <begin position="205"/>
        <end position="218"/>
    </location>
</feature>
<protein>
    <recommendedName>
        <fullName evidence="2">RING-type E3 ubiquitin transferase</fullName>
        <ecNumber evidence="2">2.3.2.27</ecNumber>
    </recommendedName>
</protein>
<organism evidence="11 12">
    <name type="scientific">Prunus armeniaca</name>
    <name type="common">Apricot</name>
    <name type="synonym">Armeniaca vulgaris</name>
    <dbReference type="NCBI Taxonomy" id="36596"/>
    <lineage>
        <taxon>Eukaryota</taxon>
        <taxon>Viridiplantae</taxon>
        <taxon>Streptophyta</taxon>
        <taxon>Embryophyta</taxon>
        <taxon>Tracheophyta</taxon>
        <taxon>Spermatophyta</taxon>
        <taxon>Magnoliopsida</taxon>
        <taxon>eudicotyledons</taxon>
        <taxon>Gunneridae</taxon>
        <taxon>Pentapetalae</taxon>
        <taxon>rosids</taxon>
        <taxon>fabids</taxon>
        <taxon>Rosales</taxon>
        <taxon>Rosaceae</taxon>
        <taxon>Amygdaloideae</taxon>
        <taxon>Amygdaleae</taxon>
        <taxon>Prunus</taxon>
    </lineage>
</organism>
<dbReference type="InterPro" id="IPR013083">
    <property type="entry name" value="Znf_RING/FYVE/PHD"/>
</dbReference>
<keyword evidence="5 8" id="KW-0863">Zinc-finger</keyword>
<evidence type="ECO:0000313" key="11">
    <source>
        <dbReference type="EMBL" id="CAB4264647.1"/>
    </source>
</evidence>
<dbReference type="GO" id="GO:0016567">
    <property type="term" value="P:protein ubiquitination"/>
    <property type="evidence" value="ECO:0007669"/>
    <property type="project" value="TreeGrafter"/>
</dbReference>
<feature type="region of interest" description="Disordered" evidence="9">
    <location>
        <begin position="37"/>
        <end position="58"/>
    </location>
</feature>
<dbReference type="SUPFAM" id="SSF57850">
    <property type="entry name" value="RING/U-box"/>
    <property type="match status" value="1"/>
</dbReference>
<dbReference type="PANTHER" id="PTHR15710">
    <property type="entry name" value="E3 UBIQUITIN-PROTEIN LIGASE PRAJA"/>
    <property type="match status" value="1"/>
</dbReference>
<dbReference type="Proteomes" id="UP000507222">
    <property type="component" value="Unassembled WGS sequence"/>
</dbReference>
<evidence type="ECO:0000256" key="8">
    <source>
        <dbReference type="PROSITE-ProRule" id="PRU00175"/>
    </source>
</evidence>
<keyword evidence="4" id="KW-0479">Metal-binding</keyword>
<dbReference type="PROSITE" id="PS50089">
    <property type="entry name" value="ZF_RING_2"/>
    <property type="match status" value="1"/>
</dbReference>
<evidence type="ECO:0000256" key="4">
    <source>
        <dbReference type="ARBA" id="ARBA00022723"/>
    </source>
</evidence>
<proteinExistence type="predicted"/>
<evidence type="ECO:0000256" key="9">
    <source>
        <dbReference type="SAM" id="MobiDB-lite"/>
    </source>
</evidence>
<feature type="compositionally biased region" description="Basic and acidic residues" evidence="9">
    <location>
        <begin position="167"/>
        <end position="184"/>
    </location>
</feature>
<evidence type="ECO:0000256" key="7">
    <source>
        <dbReference type="ARBA" id="ARBA00022833"/>
    </source>
</evidence>
<comment type="catalytic activity">
    <reaction evidence="1">
        <text>S-ubiquitinyl-[E2 ubiquitin-conjugating enzyme]-L-cysteine + [acceptor protein]-L-lysine = [E2 ubiquitin-conjugating enzyme]-L-cysteine + N(6)-ubiquitinyl-[acceptor protein]-L-lysine.</text>
        <dbReference type="EC" id="2.3.2.27"/>
    </reaction>
</comment>
<feature type="compositionally biased region" description="Basic and acidic residues" evidence="9">
    <location>
        <begin position="40"/>
        <end position="50"/>
    </location>
</feature>
<keyword evidence="7" id="KW-0862">Zinc</keyword>
<accession>A0A6J5TN73</accession>
<reference evidence="11 12" key="1">
    <citation type="submission" date="2020-05" db="EMBL/GenBank/DDBJ databases">
        <authorList>
            <person name="Campoy J."/>
            <person name="Schneeberger K."/>
            <person name="Spophaly S."/>
        </authorList>
    </citation>
    <scope>NUCLEOTIDE SEQUENCE [LARGE SCALE GENOMIC DNA]</scope>
    <source>
        <strain evidence="11">PruArmRojPasFocal</strain>
    </source>
</reference>
<dbReference type="EC" id="2.3.2.27" evidence="2"/>
<feature type="domain" description="RING-type" evidence="10">
    <location>
        <begin position="116"/>
        <end position="157"/>
    </location>
</feature>
<dbReference type="EMBL" id="CAEKDK010000001">
    <property type="protein sequence ID" value="CAB4264647.1"/>
    <property type="molecule type" value="Genomic_DNA"/>
</dbReference>
<name>A0A6J5TN73_PRUAR</name>
<dbReference type="AlphaFoldDB" id="A0A6J5TN73"/>
<dbReference type="Pfam" id="PF13639">
    <property type="entry name" value="zf-RING_2"/>
    <property type="match status" value="1"/>
</dbReference>
<evidence type="ECO:0000256" key="2">
    <source>
        <dbReference type="ARBA" id="ARBA00012483"/>
    </source>
</evidence>
<dbReference type="Gene3D" id="3.30.40.10">
    <property type="entry name" value="Zinc/RING finger domain, C3HC4 (zinc finger)"/>
    <property type="match status" value="1"/>
</dbReference>
<dbReference type="FunFam" id="3.30.40.10:FF:000127">
    <property type="entry name" value="E3 ubiquitin-protein ligase RNF181"/>
    <property type="match status" value="1"/>
</dbReference>
<evidence type="ECO:0000259" key="10">
    <source>
        <dbReference type="PROSITE" id="PS50089"/>
    </source>
</evidence>
<evidence type="ECO:0000256" key="3">
    <source>
        <dbReference type="ARBA" id="ARBA00022679"/>
    </source>
</evidence>
<sequence length="226" mass="24882">MASEAEASEIASFFERIVRERDLSLFVPFILGLASATPRTDQENPDHDNPDQENPGRPTAHERLIFINPFAQTMMVVEGDSLQELGMKDGQPPASKASIDGMPCVKIVEGDGGSECVICLEQFEIDGVAKEMPCKHRFHGGCIEKWLKIHGSCPVCRYNMPVDEEEPGKKSDGADRERRVEGEIRVSFYVQESTRASEDSEQTPSGDFNASDSSSSPAADHDDMQS</sequence>
<dbReference type="PANTHER" id="PTHR15710:SF132">
    <property type="entry name" value="E3 UBIQUITIN-PROTEIN LIGASE MPSR1"/>
    <property type="match status" value="1"/>
</dbReference>
<feature type="region of interest" description="Disordered" evidence="9">
    <location>
        <begin position="160"/>
        <end position="226"/>
    </location>
</feature>
<dbReference type="InterPro" id="IPR001841">
    <property type="entry name" value="Znf_RING"/>
</dbReference>